<accession>A0ABN1L8Y5</accession>
<dbReference type="Pfam" id="PF05947">
    <property type="entry name" value="T6SS_TssF"/>
    <property type="match status" value="1"/>
</dbReference>
<dbReference type="RefSeq" id="WP_343817940.1">
    <property type="nucleotide sequence ID" value="NZ_BAAAFA010000009.1"/>
</dbReference>
<dbReference type="PIRSF" id="PIRSF028304">
    <property type="entry name" value="UCP028304"/>
    <property type="match status" value="1"/>
</dbReference>
<sequence>MQQYFDAQMRLLTQAGKQFAEHYPEHAGQLNIDSIKERDPHVERLLEGVAYLNANIQKRLDESLPEVSEQVLRQLCPALLNFYPSTTVFQFTPKYTMQESLLVEKGLEITTEHAIEHVKCKFTTCHDINVMPLEIVAAQSHDTFEGSELRFTVKWICQGEKESYDLSKLRLYLDGDTPLVSGLYHLLLSASEAISIDFGDINKQFNRKLPKAKVLPANLNQGSALLPNASTSHPGYALLHDYFNGKERFNFIDIDFNSQFELPERCDSFDIVIKSVIKLPPGHKLSAANMKLNCVVGINLFAQDAEPVRLELNQTEYMVVPDRDKRNSIFTYSVNSVEGRERLTSQAYEYTPRYHSIFGDEQRLYTLTIKDIGDAVPVHYVSLPIEQNSIDETVSLELTAYNGRWPKQTIREGQLNQGGKSMPSLLKVRNIARPSNYTECPNNSQHWQLISLLNLKFSSLADANELKRLLALFDWSTRAENKRRIESIIEVRSNKVNQIKRGIFVQGAELHISLDESKFACQSDVYHFASVLHQFFIMYAPINQSMQTRIECIPSYQEFVWEIEPGQSAHI</sequence>
<name>A0ABN1L8Y5_9GAMM</name>
<dbReference type="InterPro" id="IPR010272">
    <property type="entry name" value="T6SS_TssF"/>
</dbReference>
<reference evidence="1 2" key="1">
    <citation type="journal article" date="2019" name="Int. J. Syst. Evol. Microbiol.">
        <title>The Global Catalogue of Microorganisms (GCM) 10K type strain sequencing project: providing services to taxonomists for standard genome sequencing and annotation.</title>
        <authorList>
            <consortium name="The Broad Institute Genomics Platform"/>
            <consortium name="The Broad Institute Genome Sequencing Center for Infectious Disease"/>
            <person name="Wu L."/>
            <person name="Ma J."/>
        </authorList>
    </citation>
    <scope>NUCLEOTIDE SEQUENCE [LARGE SCALE GENOMIC DNA]</scope>
    <source>
        <strain evidence="1 2">JCM 15608</strain>
    </source>
</reference>
<dbReference type="Proteomes" id="UP001500021">
    <property type="component" value="Unassembled WGS sequence"/>
</dbReference>
<evidence type="ECO:0000313" key="1">
    <source>
        <dbReference type="EMBL" id="GAA0820359.1"/>
    </source>
</evidence>
<dbReference type="PANTHER" id="PTHR35370:SF1">
    <property type="entry name" value="TYPE VI SECRETION SYSTEM COMPONENT TSSF1"/>
    <property type="match status" value="1"/>
</dbReference>
<comment type="caution">
    <text evidence="1">The sequence shown here is derived from an EMBL/GenBank/DDBJ whole genome shotgun (WGS) entry which is preliminary data.</text>
</comment>
<protein>
    <submittedName>
        <fullName evidence="1">Type VI secretion system baseplate subunit TssF</fullName>
    </submittedName>
</protein>
<gene>
    <name evidence="1" type="primary">tssF</name>
    <name evidence="1" type="ORF">GCM10009111_25660</name>
</gene>
<organism evidence="1 2">
    <name type="scientific">Colwellia asteriadis</name>
    <dbReference type="NCBI Taxonomy" id="517723"/>
    <lineage>
        <taxon>Bacteria</taxon>
        <taxon>Pseudomonadati</taxon>
        <taxon>Pseudomonadota</taxon>
        <taxon>Gammaproteobacteria</taxon>
        <taxon>Alteromonadales</taxon>
        <taxon>Colwelliaceae</taxon>
        <taxon>Colwellia</taxon>
    </lineage>
</organism>
<dbReference type="NCBIfam" id="TIGR03359">
    <property type="entry name" value="VI_chp_6"/>
    <property type="match status" value="1"/>
</dbReference>
<proteinExistence type="predicted"/>
<evidence type="ECO:0000313" key="2">
    <source>
        <dbReference type="Proteomes" id="UP001500021"/>
    </source>
</evidence>
<dbReference type="PANTHER" id="PTHR35370">
    <property type="entry name" value="CYTOPLASMIC PROTEIN-RELATED-RELATED"/>
    <property type="match status" value="1"/>
</dbReference>
<dbReference type="EMBL" id="BAAAFA010000009">
    <property type="protein sequence ID" value="GAA0820359.1"/>
    <property type="molecule type" value="Genomic_DNA"/>
</dbReference>
<keyword evidence="2" id="KW-1185">Reference proteome</keyword>